<proteinExistence type="predicted"/>
<dbReference type="EnsemblPlants" id="AET3Gv21185500.5">
    <property type="protein sequence ID" value="AET3Gv21185500.5"/>
    <property type="gene ID" value="AET3Gv21185500"/>
</dbReference>
<feature type="domain" description="FAR1" evidence="2">
    <location>
        <begin position="95"/>
        <end position="174"/>
    </location>
</feature>
<reference evidence="5" key="1">
    <citation type="journal article" date="2014" name="Science">
        <title>Ancient hybridizations among the ancestral genomes of bread wheat.</title>
        <authorList>
            <consortium name="International Wheat Genome Sequencing Consortium,"/>
            <person name="Marcussen T."/>
            <person name="Sandve S.R."/>
            <person name="Heier L."/>
            <person name="Spannagl M."/>
            <person name="Pfeifer M."/>
            <person name="Jakobsen K.S."/>
            <person name="Wulff B.B."/>
            <person name="Steuernagel B."/>
            <person name="Mayer K.F."/>
            <person name="Olsen O.A."/>
        </authorList>
    </citation>
    <scope>NUCLEOTIDE SEQUENCE [LARGE SCALE GENOMIC DNA]</scope>
    <source>
        <strain evidence="5">cv. AL8/78</strain>
    </source>
</reference>
<feature type="compositionally biased region" description="Polar residues" evidence="1">
    <location>
        <begin position="14"/>
        <end position="32"/>
    </location>
</feature>
<dbReference type="Proteomes" id="UP000015105">
    <property type="component" value="Chromosome 3D"/>
</dbReference>
<reference evidence="5" key="2">
    <citation type="journal article" date="2017" name="Nat. Plants">
        <title>The Aegilops tauschii genome reveals multiple impacts of transposons.</title>
        <authorList>
            <person name="Zhao G."/>
            <person name="Zou C."/>
            <person name="Li K."/>
            <person name="Wang K."/>
            <person name="Li T."/>
            <person name="Gao L."/>
            <person name="Zhang X."/>
            <person name="Wang H."/>
            <person name="Yang Z."/>
            <person name="Liu X."/>
            <person name="Jiang W."/>
            <person name="Mao L."/>
            <person name="Kong X."/>
            <person name="Jiao Y."/>
            <person name="Jia J."/>
        </authorList>
    </citation>
    <scope>NUCLEOTIDE SEQUENCE [LARGE SCALE GENOMIC DNA]</scope>
    <source>
        <strain evidence="5">cv. AL8/78</strain>
    </source>
</reference>
<name>A0A453GSN4_AEGTS</name>
<dbReference type="Pfam" id="PF10551">
    <property type="entry name" value="MULE"/>
    <property type="match status" value="1"/>
</dbReference>
<evidence type="ECO:0000256" key="1">
    <source>
        <dbReference type="SAM" id="MobiDB-lite"/>
    </source>
</evidence>
<dbReference type="AlphaFoldDB" id="A0A453GSN4"/>
<feature type="region of interest" description="Disordered" evidence="1">
    <location>
        <begin position="1"/>
        <end position="32"/>
    </location>
</feature>
<organism evidence="4 5">
    <name type="scientific">Aegilops tauschii subsp. strangulata</name>
    <name type="common">Goatgrass</name>
    <dbReference type="NCBI Taxonomy" id="200361"/>
    <lineage>
        <taxon>Eukaryota</taxon>
        <taxon>Viridiplantae</taxon>
        <taxon>Streptophyta</taxon>
        <taxon>Embryophyta</taxon>
        <taxon>Tracheophyta</taxon>
        <taxon>Spermatophyta</taxon>
        <taxon>Magnoliopsida</taxon>
        <taxon>Liliopsida</taxon>
        <taxon>Poales</taxon>
        <taxon>Poaceae</taxon>
        <taxon>BOP clade</taxon>
        <taxon>Pooideae</taxon>
        <taxon>Triticodae</taxon>
        <taxon>Triticeae</taxon>
        <taxon>Triticinae</taxon>
        <taxon>Aegilops</taxon>
    </lineage>
</organism>
<evidence type="ECO:0000259" key="2">
    <source>
        <dbReference type="Pfam" id="PF03101"/>
    </source>
</evidence>
<evidence type="ECO:0000259" key="3">
    <source>
        <dbReference type="Pfam" id="PF10551"/>
    </source>
</evidence>
<reference evidence="4" key="4">
    <citation type="submission" date="2019-03" db="UniProtKB">
        <authorList>
            <consortium name="EnsemblPlants"/>
        </authorList>
    </citation>
    <scope>IDENTIFICATION</scope>
</reference>
<evidence type="ECO:0000313" key="4">
    <source>
        <dbReference type="EnsemblPlants" id="AET3Gv21185500.5"/>
    </source>
</evidence>
<feature type="domain" description="MULE transposase" evidence="3">
    <location>
        <begin position="296"/>
        <end position="389"/>
    </location>
</feature>
<dbReference type="PANTHER" id="PTHR47482:SF5">
    <property type="entry name" value="FAR1 DOMAIN-CONTAINING PROTEIN"/>
    <property type="match status" value="1"/>
</dbReference>
<dbReference type="InterPro" id="IPR018289">
    <property type="entry name" value="MULE_transposase_dom"/>
</dbReference>
<evidence type="ECO:0000313" key="5">
    <source>
        <dbReference type="Proteomes" id="UP000015105"/>
    </source>
</evidence>
<keyword evidence="5" id="KW-1185">Reference proteome</keyword>
<protein>
    <submittedName>
        <fullName evidence="4">Uncharacterized protein</fullName>
    </submittedName>
</protein>
<reference evidence="4" key="3">
    <citation type="journal article" date="2017" name="Nature">
        <title>Genome sequence of the progenitor of the wheat D genome Aegilops tauschii.</title>
        <authorList>
            <person name="Luo M.C."/>
            <person name="Gu Y.Q."/>
            <person name="Puiu D."/>
            <person name="Wang H."/>
            <person name="Twardziok S.O."/>
            <person name="Deal K.R."/>
            <person name="Huo N."/>
            <person name="Zhu T."/>
            <person name="Wang L."/>
            <person name="Wang Y."/>
            <person name="McGuire P.E."/>
            <person name="Liu S."/>
            <person name="Long H."/>
            <person name="Ramasamy R.K."/>
            <person name="Rodriguez J.C."/>
            <person name="Van S.L."/>
            <person name="Yuan L."/>
            <person name="Wang Z."/>
            <person name="Xia Z."/>
            <person name="Xiao L."/>
            <person name="Anderson O.D."/>
            <person name="Ouyang S."/>
            <person name="Liang Y."/>
            <person name="Zimin A.V."/>
            <person name="Pertea G."/>
            <person name="Qi P."/>
            <person name="Bennetzen J.L."/>
            <person name="Dai X."/>
            <person name="Dawson M.W."/>
            <person name="Muller H.G."/>
            <person name="Kugler K."/>
            <person name="Rivarola-Duarte L."/>
            <person name="Spannagl M."/>
            <person name="Mayer K.F.X."/>
            <person name="Lu F.H."/>
            <person name="Bevan M.W."/>
            <person name="Leroy P."/>
            <person name="Li P."/>
            <person name="You F.M."/>
            <person name="Sun Q."/>
            <person name="Liu Z."/>
            <person name="Lyons E."/>
            <person name="Wicker T."/>
            <person name="Salzberg S.L."/>
            <person name="Devos K.M."/>
            <person name="Dvorak J."/>
        </authorList>
    </citation>
    <scope>NUCLEOTIDE SEQUENCE [LARGE SCALE GENOMIC DNA]</scope>
    <source>
        <strain evidence="4">cv. AL8/78</strain>
    </source>
</reference>
<reference evidence="4" key="5">
    <citation type="journal article" date="2021" name="G3 (Bethesda)">
        <title>Aegilops tauschii genome assembly Aet v5.0 features greater sequence contiguity and improved annotation.</title>
        <authorList>
            <person name="Wang L."/>
            <person name="Zhu T."/>
            <person name="Rodriguez J.C."/>
            <person name="Deal K.R."/>
            <person name="Dubcovsky J."/>
            <person name="McGuire P.E."/>
            <person name="Lux T."/>
            <person name="Spannagl M."/>
            <person name="Mayer K.F.X."/>
            <person name="Baldrich P."/>
            <person name="Meyers B.C."/>
            <person name="Huo N."/>
            <person name="Gu Y.Q."/>
            <person name="Zhou H."/>
            <person name="Devos K.M."/>
            <person name="Bennetzen J.L."/>
            <person name="Unver T."/>
            <person name="Budak H."/>
            <person name="Gulick P.J."/>
            <person name="Galiba G."/>
            <person name="Kalapos B."/>
            <person name="Nelson D.R."/>
            <person name="Li P."/>
            <person name="You F.M."/>
            <person name="Luo M.C."/>
            <person name="Dvorak J."/>
        </authorList>
    </citation>
    <scope>NUCLEOTIDE SEQUENCE [LARGE SCALE GENOMIC DNA]</scope>
    <source>
        <strain evidence="4">cv. AL8/78</strain>
    </source>
</reference>
<dbReference type="InterPro" id="IPR004330">
    <property type="entry name" value="FAR1_DNA_bnd_dom"/>
</dbReference>
<sequence length="553" mass="63417">MVQTSARVGDGTSDVVSSCDVQSARHSGPASANTTIRVGWKCRPRGPSAADERAVVADRVPPLEAAIRGFADRGTVAVVNPVLGTIFDSLAEAYEFYNLYSWEVGFGIRYGKSRQNVNGTKCMQEIVCGRAGKPERENSSSMRSNCAAMLRLHRTDDGGWYVSENRASHNHELLRTCAEKLHWPSHRHIDTYTRDLVKQLRQNNVNLGKVYTIIWSLFGRMENAPFTKRCLRTFCGKLSKEQADDDVRKTMDAFSELGSNDPEFSYVVEVDKESKIKTLLWTNGRSKMQYHNFGDVITFDTTYKTNLYDMPFGLFVGVNNHFQSIIMGGVMMREETIESFKWVFTEFIRLMGGKPPKTVLTDQARAMEVAIQQTMSDTTHRWCKWHVLRKAKDHLGPHYTKSSDFRAALHKVVNEMLTVDEFEAAWAELLDKYKLHNNTFLIQIFEVRHKWAKPYFSGKFCAKQTSTQRSESANHLLKGYIPPACPMNLFVKQYNKLQFDREAEEGFQEKRTRLGGIVLRYNYPLEEHASQVYTRTMYEMFGQALYRSGRYDV</sequence>
<accession>A0A453GSN4</accession>
<dbReference type="PANTHER" id="PTHR47482">
    <property type="entry name" value="OS11G0632001 PROTEIN"/>
    <property type="match status" value="1"/>
</dbReference>
<dbReference type="Gramene" id="AET3Gv21185500.5">
    <property type="protein sequence ID" value="AET3Gv21185500.5"/>
    <property type="gene ID" value="AET3Gv21185500"/>
</dbReference>
<dbReference type="Pfam" id="PF03101">
    <property type="entry name" value="FAR1"/>
    <property type="match status" value="1"/>
</dbReference>